<dbReference type="GO" id="GO:0006508">
    <property type="term" value="P:proteolysis"/>
    <property type="evidence" value="ECO:0007669"/>
    <property type="project" value="UniProtKB-KW"/>
</dbReference>
<evidence type="ECO:0000256" key="2">
    <source>
        <dbReference type="ARBA" id="ARBA00022723"/>
    </source>
</evidence>
<dbReference type="PANTHER" id="PTHR30471">
    <property type="entry name" value="DNA REPAIR PROTEIN RADC"/>
    <property type="match status" value="1"/>
</dbReference>
<dbReference type="KEGG" id="xbc:ELE36_01405"/>
<comment type="similarity">
    <text evidence="6">Belongs to the UPF0758 family.</text>
</comment>
<name>A0A411HFB8_9GAMM</name>
<accession>A0A411HFB8</accession>
<reference evidence="8 9" key="1">
    <citation type="submission" date="2019-01" db="EMBL/GenBank/DDBJ databases">
        <title>Pseudolysobacter antarctica gen. nov., sp. nov., isolated from Fildes Peninsula, Antarctica.</title>
        <authorList>
            <person name="Wei Z."/>
            <person name="Peng F."/>
        </authorList>
    </citation>
    <scope>NUCLEOTIDE SEQUENCE [LARGE SCALE GENOMIC DNA]</scope>
    <source>
        <strain evidence="8 9">AQ6-296</strain>
    </source>
</reference>
<evidence type="ECO:0000256" key="3">
    <source>
        <dbReference type="ARBA" id="ARBA00022801"/>
    </source>
</evidence>
<evidence type="ECO:0000256" key="4">
    <source>
        <dbReference type="ARBA" id="ARBA00022833"/>
    </source>
</evidence>
<keyword evidence="5" id="KW-0482">Metalloprotease</keyword>
<dbReference type="CDD" id="cd08071">
    <property type="entry name" value="MPN_DUF2466"/>
    <property type="match status" value="1"/>
</dbReference>
<dbReference type="InterPro" id="IPR001405">
    <property type="entry name" value="UPF0758"/>
</dbReference>
<dbReference type="InterPro" id="IPR010994">
    <property type="entry name" value="RuvA_2-like"/>
</dbReference>
<dbReference type="SUPFAM" id="SSF47781">
    <property type="entry name" value="RuvA domain 2-like"/>
    <property type="match status" value="1"/>
</dbReference>
<dbReference type="EMBL" id="CP035704">
    <property type="protein sequence ID" value="QBB69144.1"/>
    <property type="molecule type" value="Genomic_DNA"/>
</dbReference>
<dbReference type="Gene3D" id="3.40.140.10">
    <property type="entry name" value="Cytidine Deaminase, domain 2"/>
    <property type="match status" value="1"/>
</dbReference>
<keyword evidence="9" id="KW-1185">Reference proteome</keyword>
<keyword evidence="2" id="KW-0479">Metal-binding</keyword>
<evidence type="ECO:0000256" key="1">
    <source>
        <dbReference type="ARBA" id="ARBA00022670"/>
    </source>
</evidence>
<dbReference type="Pfam" id="PF20582">
    <property type="entry name" value="UPF0758_N"/>
    <property type="match status" value="1"/>
</dbReference>
<keyword evidence="3" id="KW-0378">Hydrolase</keyword>
<evidence type="ECO:0000256" key="6">
    <source>
        <dbReference type="RuleBase" id="RU003797"/>
    </source>
</evidence>
<dbReference type="InterPro" id="IPR037518">
    <property type="entry name" value="MPN"/>
</dbReference>
<protein>
    <submittedName>
        <fullName evidence="8">JAB domain-containing protein</fullName>
    </submittedName>
</protein>
<evidence type="ECO:0000313" key="8">
    <source>
        <dbReference type="EMBL" id="QBB69144.1"/>
    </source>
</evidence>
<organism evidence="8 9">
    <name type="scientific">Pseudolysobacter antarcticus</name>
    <dbReference type="NCBI Taxonomy" id="2511995"/>
    <lineage>
        <taxon>Bacteria</taxon>
        <taxon>Pseudomonadati</taxon>
        <taxon>Pseudomonadota</taxon>
        <taxon>Gammaproteobacteria</taxon>
        <taxon>Lysobacterales</taxon>
        <taxon>Rhodanobacteraceae</taxon>
        <taxon>Pseudolysobacter</taxon>
    </lineage>
</organism>
<dbReference type="PROSITE" id="PS50249">
    <property type="entry name" value="MPN"/>
    <property type="match status" value="1"/>
</dbReference>
<gene>
    <name evidence="8" type="ORF">ELE36_01405</name>
</gene>
<dbReference type="Pfam" id="PF04002">
    <property type="entry name" value="RadC"/>
    <property type="match status" value="1"/>
</dbReference>
<dbReference type="InterPro" id="IPR046778">
    <property type="entry name" value="UPF0758_N"/>
</dbReference>
<dbReference type="NCBIfam" id="NF000642">
    <property type="entry name" value="PRK00024.1"/>
    <property type="match status" value="1"/>
</dbReference>
<dbReference type="InterPro" id="IPR025657">
    <property type="entry name" value="RadC_JAB"/>
</dbReference>
<dbReference type="Proteomes" id="UP000291562">
    <property type="component" value="Chromosome"/>
</dbReference>
<dbReference type="RefSeq" id="WP_129831400.1">
    <property type="nucleotide sequence ID" value="NZ_CP035704.1"/>
</dbReference>
<keyword evidence="1" id="KW-0645">Protease</keyword>
<dbReference type="SUPFAM" id="SSF102712">
    <property type="entry name" value="JAB1/MPN domain"/>
    <property type="match status" value="1"/>
</dbReference>
<keyword evidence="4" id="KW-0862">Zinc</keyword>
<feature type="domain" description="MPN" evidence="7">
    <location>
        <begin position="102"/>
        <end position="224"/>
    </location>
</feature>
<dbReference type="NCBIfam" id="TIGR00608">
    <property type="entry name" value="radc"/>
    <property type="match status" value="1"/>
</dbReference>
<evidence type="ECO:0000259" key="7">
    <source>
        <dbReference type="PROSITE" id="PS50249"/>
    </source>
</evidence>
<evidence type="ECO:0000313" key="9">
    <source>
        <dbReference type="Proteomes" id="UP000291562"/>
    </source>
</evidence>
<dbReference type="PROSITE" id="PS01302">
    <property type="entry name" value="UPF0758"/>
    <property type="match status" value="1"/>
</dbReference>
<sequence>MSIRDWPVGERPREKLLERGAAALSDAELLALFLGSGRRGQSAVDLGRELLQRYGSLRTLLELDIAQLLEASGLGPAKACKLLAALELARRYLGEELKRDIALTHPGACADYLKARLGGYSYEVFACVFLDQRQRVIACEELFRGTIDGASVHPREVVRRCLALNAAAVIFAHNHPSGVAEPSQADRDITRHLRDALALIDVRVLDHFIVGRGVPTSLAQRGWI</sequence>
<dbReference type="OrthoDB" id="9804482at2"/>
<proteinExistence type="inferred from homology"/>
<dbReference type="InterPro" id="IPR020891">
    <property type="entry name" value="UPF0758_CS"/>
</dbReference>
<evidence type="ECO:0000256" key="5">
    <source>
        <dbReference type="ARBA" id="ARBA00023049"/>
    </source>
</evidence>
<dbReference type="GO" id="GO:0046872">
    <property type="term" value="F:metal ion binding"/>
    <property type="evidence" value="ECO:0007669"/>
    <property type="project" value="UniProtKB-KW"/>
</dbReference>
<dbReference type="PANTHER" id="PTHR30471:SF3">
    <property type="entry name" value="UPF0758 PROTEIN YEES-RELATED"/>
    <property type="match status" value="1"/>
</dbReference>
<dbReference type="GO" id="GO:0008237">
    <property type="term" value="F:metallopeptidase activity"/>
    <property type="evidence" value="ECO:0007669"/>
    <property type="project" value="UniProtKB-KW"/>
</dbReference>
<dbReference type="AlphaFoldDB" id="A0A411HFB8"/>